<dbReference type="KEGG" id="vpy:HZI73_10610"/>
<organism evidence="2 3">
    <name type="scientific">Vallitalea pronyensis</name>
    <dbReference type="NCBI Taxonomy" id="1348613"/>
    <lineage>
        <taxon>Bacteria</taxon>
        <taxon>Bacillati</taxon>
        <taxon>Bacillota</taxon>
        <taxon>Clostridia</taxon>
        <taxon>Lachnospirales</taxon>
        <taxon>Vallitaleaceae</taxon>
        <taxon>Vallitalea</taxon>
    </lineage>
</organism>
<evidence type="ECO:0000256" key="1">
    <source>
        <dbReference type="SAM" id="Phobius"/>
    </source>
</evidence>
<name>A0A8J8MJM3_9FIRM</name>
<evidence type="ECO:0000313" key="3">
    <source>
        <dbReference type="Proteomes" id="UP000683246"/>
    </source>
</evidence>
<dbReference type="Pfam" id="PF19601">
    <property type="entry name" value="DUF6106"/>
    <property type="match status" value="1"/>
</dbReference>
<feature type="transmembrane region" description="Helical" evidence="1">
    <location>
        <begin position="45"/>
        <end position="61"/>
    </location>
</feature>
<proteinExistence type="predicted"/>
<dbReference type="EMBL" id="CP058649">
    <property type="protein sequence ID" value="QUI22716.1"/>
    <property type="molecule type" value="Genomic_DNA"/>
</dbReference>
<feature type="transmembrane region" description="Helical" evidence="1">
    <location>
        <begin position="20"/>
        <end position="39"/>
    </location>
</feature>
<keyword evidence="1" id="KW-1133">Transmembrane helix</keyword>
<sequence length="169" mass="19293">MGDIFNEQLVEKKNTLKDNMIKAGIIVGALLVILVSSMIKFLVGFIMPITLVVIFGAVFLMRRLNIEFEYVFTSGDLDIDKIFNKNKRKRFITVDVRKFEIMAPIDSKEHARALSNYQKVVDCSSGIKKDNTYAAMVVRNGKREKLILEPNEKMLSAIKKYIPRKVMAS</sequence>
<keyword evidence="3" id="KW-1185">Reference proteome</keyword>
<protein>
    <submittedName>
        <fullName evidence="2">Uncharacterized protein</fullName>
    </submittedName>
</protein>
<keyword evidence="1" id="KW-0472">Membrane</keyword>
<dbReference type="AlphaFoldDB" id="A0A8J8MJM3"/>
<dbReference type="Proteomes" id="UP000683246">
    <property type="component" value="Chromosome"/>
</dbReference>
<dbReference type="RefSeq" id="WP_212698208.1">
    <property type="nucleotide sequence ID" value="NZ_CP058649.1"/>
</dbReference>
<keyword evidence="1" id="KW-0812">Transmembrane</keyword>
<reference evidence="2" key="1">
    <citation type="submission" date="2020-07" db="EMBL/GenBank/DDBJ databases">
        <title>Vallitalea pronyensis genome.</title>
        <authorList>
            <person name="Postec A."/>
        </authorList>
    </citation>
    <scope>NUCLEOTIDE SEQUENCE</scope>
    <source>
        <strain evidence="2">FatNI3</strain>
    </source>
</reference>
<evidence type="ECO:0000313" key="2">
    <source>
        <dbReference type="EMBL" id="QUI22716.1"/>
    </source>
</evidence>
<accession>A0A8J8MJM3</accession>
<dbReference type="InterPro" id="IPR046088">
    <property type="entry name" value="DUF6106"/>
</dbReference>
<gene>
    <name evidence="2" type="ORF">HZI73_10610</name>
</gene>